<dbReference type="KEGG" id="aym:YM304_26910"/>
<dbReference type="Proteomes" id="UP000011863">
    <property type="component" value="Chromosome"/>
</dbReference>
<dbReference type="OrthoDB" id="9804758at2"/>
<evidence type="ECO:0000313" key="1">
    <source>
        <dbReference type="EMBL" id="BAN03005.1"/>
    </source>
</evidence>
<evidence type="ECO:0000313" key="2">
    <source>
        <dbReference type="Proteomes" id="UP000011863"/>
    </source>
</evidence>
<gene>
    <name evidence="1" type="ORF">YM304_26910</name>
</gene>
<keyword evidence="2" id="KW-1185">Reference proteome</keyword>
<organism evidence="1 2">
    <name type="scientific">Ilumatobacter coccineus (strain NBRC 103263 / KCTC 29153 / YM16-304)</name>
    <dbReference type="NCBI Taxonomy" id="1313172"/>
    <lineage>
        <taxon>Bacteria</taxon>
        <taxon>Bacillati</taxon>
        <taxon>Actinomycetota</taxon>
        <taxon>Acidimicrobiia</taxon>
        <taxon>Acidimicrobiales</taxon>
        <taxon>Ilumatobacteraceae</taxon>
        <taxon>Ilumatobacter</taxon>
    </lineage>
</organism>
<proteinExistence type="predicted"/>
<dbReference type="RefSeq" id="WP_015442252.1">
    <property type="nucleotide sequence ID" value="NC_020520.1"/>
</dbReference>
<accession>A0A6C7ED02</accession>
<sequence length="296" mass="32136">MNDRPMFDRVVVVDWSASSTPTSGRDSVWIASFDAAEADGVIANPATRHAAIQMIEQLASDGRVLLAVDFSLGYPRGSAGLLGLDGHPWSAMWEMLSEMVIDEVDNTNNRFEVAAALNARLIECPGPFWGRPATRPVDRLTTTKVSPTPLPEWRRVEQSLRDRGLRPFSSWQLLGAGAVGSQSILGIAALARLRRRLVESSGVDVEVWPFTSGLEAPRLDGGGCAIAEVWPSMLDIPVDDRVRDEAQVATVGAHLWRANVDGTLAPIFTPDVPVEHRNQVLDEEGWVLDVSAIAPG</sequence>
<reference evidence="1 2" key="1">
    <citation type="journal article" date="2013" name="Int. J. Syst. Evol. Microbiol.">
        <title>Ilumatobacter nonamiense sp. nov. and Ilumatobacter coccineum sp. nov., isolated from seashore sand.</title>
        <authorList>
            <person name="Matsumoto A."/>
            <person name="Kasai H."/>
            <person name="Matsuo Y."/>
            <person name="Shizuri Y."/>
            <person name="Ichikawa N."/>
            <person name="Fujita N."/>
            <person name="Omura S."/>
            <person name="Takahashi Y."/>
        </authorList>
    </citation>
    <scope>NUCLEOTIDE SEQUENCE [LARGE SCALE GENOMIC DNA]</scope>
    <source>
        <strain evidence="2">NBRC 103263 / KCTC 29153 / YM16-304</strain>
    </source>
</reference>
<name>A0A6C7ED02_ILUCY</name>
<dbReference type="AlphaFoldDB" id="A0A6C7ED02"/>
<protein>
    <submittedName>
        <fullName evidence="1">Uncharacterized protein</fullName>
    </submittedName>
</protein>
<dbReference type="EMBL" id="AP012057">
    <property type="protein sequence ID" value="BAN03005.1"/>
    <property type="molecule type" value="Genomic_DNA"/>
</dbReference>